<dbReference type="InterPro" id="IPR018490">
    <property type="entry name" value="cNMP-bd_dom_sf"/>
</dbReference>
<dbReference type="EMBL" id="JACOGG010000017">
    <property type="protein sequence ID" value="MBC3936637.1"/>
    <property type="molecule type" value="Genomic_DNA"/>
</dbReference>
<evidence type="ECO:0000313" key="2">
    <source>
        <dbReference type="EMBL" id="MBC3936637.1"/>
    </source>
</evidence>
<evidence type="ECO:0000259" key="1">
    <source>
        <dbReference type="PROSITE" id="PS50042"/>
    </source>
</evidence>
<comment type="caution">
    <text evidence="2">The sequence shown here is derived from an EMBL/GenBank/DDBJ whole genome shotgun (WGS) entry which is preliminary data.</text>
</comment>
<accession>A0A923KWJ9</accession>
<protein>
    <submittedName>
        <fullName evidence="2">Crp/Fnr family transcriptional regulator</fullName>
    </submittedName>
</protein>
<proteinExistence type="predicted"/>
<name>A0A923KWJ9_9BURK</name>
<dbReference type="RefSeq" id="WP_186882179.1">
    <property type="nucleotide sequence ID" value="NZ_JACOGG010000017.1"/>
</dbReference>
<dbReference type="PROSITE" id="PS50042">
    <property type="entry name" value="CNMP_BINDING_3"/>
    <property type="match status" value="1"/>
</dbReference>
<sequence>MTEALQEKGQLLWLMEQAAGCALPAGAQLQQAVSLRKIQKGQQVFAAGEWQPYVYVVRKGIFKLTYLSESGQEWIKSFIGEAGFFACPNVLISGLKTDFFVTAIEDSQIEQVDYALLKNLAEMHPEWQKAIRGLLESHIVRKEQRERELLTMTPDARYLSFLQHYPEIAARVQLRDLAHYLGVTPEALSRIRKRLHR</sequence>
<dbReference type="InterPro" id="IPR000595">
    <property type="entry name" value="cNMP-bd_dom"/>
</dbReference>
<gene>
    <name evidence="2" type="ORF">H8K47_14815</name>
</gene>
<keyword evidence="3" id="KW-1185">Reference proteome</keyword>
<dbReference type="AlphaFoldDB" id="A0A923KWJ9"/>
<dbReference type="Gene3D" id="2.60.120.10">
    <property type="entry name" value="Jelly Rolls"/>
    <property type="match status" value="1"/>
</dbReference>
<dbReference type="Proteomes" id="UP000612361">
    <property type="component" value="Unassembled WGS sequence"/>
</dbReference>
<dbReference type="SUPFAM" id="SSF51206">
    <property type="entry name" value="cAMP-binding domain-like"/>
    <property type="match status" value="1"/>
</dbReference>
<evidence type="ECO:0000313" key="3">
    <source>
        <dbReference type="Proteomes" id="UP000612361"/>
    </source>
</evidence>
<feature type="domain" description="Cyclic nucleotide-binding" evidence="1">
    <location>
        <begin position="28"/>
        <end position="120"/>
    </location>
</feature>
<dbReference type="CDD" id="cd00038">
    <property type="entry name" value="CAP_ED"/>
    <property type="match status" value="1"/>
</dbReference>
<dbReference type="Pfam" id="PF00027">
    <property type="entry name" value="cNMP_binding"/>
    <property type="match status" value="1"/>
</dbReference>
<dbReference type="InterPro" id="IPR014710">
    <property type="entry name" value="RmlC-like_jellyroll"/>
</dbReference>
<organism evidence="2 3">
    <name type="scientific">Undibacterium rugosum</name>
    <dbReference type="NCBI Taxonomy" id="2762291"/>
    <lineage>
        <taxon>Bacteria</taxon>
        <taxon>Pseudomonadati</taxon>
        <taxon>Pseudomonadota</taxon>
        <taxon>Betaproteobacteria</taxon>
        <taxon>Burkholderiales</taxon>
        <taxon>Oxalobacteraceae</taxon>
        <taxon>Undibacterium</taxon>
    </lineage>
</organism>
<reference evidence="2" key="1">
    <citation type="submission" date="2020-08" db="EMBL/GenBank/DDBJ databases">
        <title>Novel species isolated from subtropical streams in China.</title>
        <authorList>
            <person name="Lu H."/>
        </authorList>
    </citation>
    <scope>NUCLEOTIDE SEQUENCE</scope>
    <source>
        <strain evidence="2">CY7W</strain>
    </source>
</reference>